<evidence type="ECO:0000313" key="2">
    <source>
        <dbReference type="EMBL" id="VDI46042.1"/>
    </source>
</evidence>
<proteinExistence type="predicted"/>
<evidence type="ECO:0000313" key="3">
    <source>
        <dbReference type="Proteomes" id="UP000596742"/>
    </source>
</evidence>
<gene>
    <name evidence="2" type="ORF">MGAL_10B053132</name>
</gene>
<keyword evidence="1" id="KW-0472">Membrane</keyword>
<keyword evidence="1" id="KW-0812">Transmembrane</keyword>
<feature type="transmembrane region" description="Helical" evidence="1">
    <location>
        <begin position="18"/>
        <end position="37"/>
    </location>
</feature>
<dbReference type="AlphaFoldDB" id="A0A8B6F7P5"/>
<sequence length="439" mass="50591">MVTTTVKTAAFFNRGIKFIPLVLVGLFIAIIIVIVPYDRQILMSTTVTKVMQGMVPSVLQLNYNKNKTETPCQNCSKINTPSITEPILQLIYKKTKTETSCQNCSKIKPPSIKEPIFQNYYFPESKCDKKLLVYECVGTCGGLGDREKGILSAFLLSLLTQRTFVVLHRTPCEIKKFFVPQIYDWSKCTASVSKAKSKGFLMVNYIDAHGNLPQSFENLRGYDIWKEHVVFIHVNIRLNNRIMSHPIARETIPWIMTSAPGFVMSQLWHVLFKPEATLFTHVNDFMKNCTLNNKRKLVAVHVRTRFLQKNFGVHLKNIFTFLDNYQDKSKFTLYIASDNEDIKNQARIRYVNFASLNRHVIHIDHTRDDCDGMYTAVFEQMVLSRADVLVMTQSGFSRMAAYIRGKPDKIYLYQAKDKPNESFFEHITLETLPKMFPIS</sequence>
<dbReference type="GO" id="GO:0006487">
    <property type="term" value="P:protein N-linked glycosylation"/>
    <property type="evidence" value="ECO:0007669"/>
    <property type="project" value="TreeGrafter"/>
</dbReference>
<dbReference type="GO" id="GO:0046921">
    <property type="term" value="F:alpha-(1-&gt;6)-fucosyltransferase activity"/>
    <property type="evidence" value="ECO:0007669"/>
    <property type="project" value="TreeGrafter"/>
</dbReference>
<dbReference type="PANTHER" id="PTHR13132">
    <property type="entry name" value="ALPHA- 1,6 -FUCOSYLTRANSFERASE"/>
    <property type="match status" value="1"/>
</dbReference>
<name>A0A8B6F7P5_MYTGA</name>
<dbReference type="EMBL" id="UYJE01006447">
    <property type="protein sequence ID" value="VDI46042.1"/>
    <property type="molecule type" value="Genomic_DNA"/>
</dbReference>
<evidence type="ECO:0000256" key="1">
    <source>
        <dbReference type="SAM" id="Phobius"/>
    </source>
</evidence>
<keyword evidence="3" id="KW-1185">Reference proteome</keyword>
<dbReference type="OrthoDB" id="428346at2759"/>
<accession>A0A8B6F7P5</accession>
<dbReference type="PANTHER" id="PTHR13132:SF29">
    <property type="entry name" value="ALPHA-(1,6)-FUCOSYLTRANSFERASE"/>
    <property type="match status" value="1"/>
</dbReference>
<organism evidence="2 3">
    <name type="scientific">Mytilus galloprovincialis</name>
    <name type="common">Mediterranean mussel</name>
    <dbReference type="NCBI Taxonomy" id="29158"/>
    <lineage>
        <taxon>Eukaryota</taxon>
        <taxon>Metazoa</taxon>
        <taxon>Spiralia</taxon>
        <taxon>Lophotrochozoa</taxon>
        <taxon>Mollusca</taxon>
        <taxon>Bivalvia</taxon>
        <taxon>Autobranchia</taxon>
        <taxon>Pteriomorphia</taxon>
        <taxon>Mytilida</taxon>
        <taxon>Mytiloidea</taxon>
        <taxon>Mytilidae</taxon>
        <taxon>Mytilinae</taxon>
        <taxon>Mytilus</taxon>
    </lineage>
</organism>
<protein>
    <submittedName>
        <fullName evidence="2">Uncharacterized protein</fullName>
    </submittedName>
</protein>
<dbReference type="Proteomes" id="UP000596742">
    <property type="component" value="Unassembled WGS sequence"/>
</dbReference>
<keyword evidence="1" id="KW-1133">Transmembrane helix</keyword>
<dbReference type="Gene3D" id="3.40.50.11350">
    <property type="match status" value="1"/>
</dbReference>
<reference evidence="2" key="1">
    <citation type="submission" date="2018-11" db="EMBL/GenBank/DDBJ databases">
        <authorList>
            <person name="Alioto T."/>
            <person name="Alioto T."/>
        </authorList>
    </citation>
    <scope>NUCLEOTIDE SEQUENCE</scope>
</reference>
<comment type="caution">
    <text evidence="2">The sequence shown here is derived from an EMBL/GenBank/DDBJ whole genome shotgun (WGS) entry which is preliminary data.</text>
</comment>